<feature type="non-terminal residue" evidence="1">
    <location>
        <position position="581"/>
    </location>
</feature>
<evidence type="ECO:0000313" key="1">
    <source>
        <dbReference type="EMBL" id="EUJ23006.1"/>
    </source>
</evidence>
<gene>
    <name evidence="1" type="ORF">MFLO_16184</name>
</gene>
<dbReference type="RefSeq" id="WP_162148170.1">
    <property type="nucleotide sequence ID" value="NZ_AODF01000080.1"/>
</dbReference>
<protein>
    <submittedName>
        <fullName evidence="1">Uncharacterized protein</fullName>
    </submittedName>
</protein>
<name>A0ABP3AUW4_9LIST</name>
<keyword evidence="2" id="KW-1185">Reference proteome</keyword>
<sequence length="581" mass="64581">FRSDVADAPAKDQFQEVYSARIKHAKATLFTDKGFPSYEIGGSIRALVPATSRVAKVGVYRVEQEAGEDTYTLLRGDLLTAASPGVTVDNEQVFVLSNLPDRTEEDDIRLCAFDPYDNMIEARPIYLTKLTVQPVHTGETTLTGTYDATLIKNIVIFRNGVYQSWNKVNMNPDTGTYSFSILAADRGDTFEVWAKDPTNLNVGYKWMQVLPNYQFRVREVYEVNQQTLAFEKGKDLKQVKILLQNGATTQEFGPVTLTGSTLDMTPYLAAITINSHLQICPLNEQGLELEPISVTIADYQIAPTPFVIGSPSHGIQLRGSCGKTLTSLKLLVNGETAAEVKPVQGQFEFGKSLTTAIKVIEDSVEIEGYVGSVKKQDVKVPLTTGYTLDAGDIYTVGSLDSIRGTFGPYIRAVRLWINGGDLPKAAINRPDQNNRAAYGEPFHFEFTEVERQSLDQVITSTTDQVELVAVNYDYKEQARVRVPLTEEQQGLTFGLDKAKFSYGIDQFIRGTMGSRIQRIHLLVDGELVKSLVFLSEKNQIVETDHVHQTVNTSKRINEQVAFDVPVEPPKTFSFDQLTDLI</sequence>
<organism evidence="1 2">
    <name type="scientific">Listeria floridensis FSL S10-1187</name>
    <dbReference type="NCBI Taxonomy" id="1265817"/>
    <lineage>
        <taxon>Bacteria</taxon>
        <taxon>Bacillati</taxon>
        <taxon>Bacillota</taxon>
        <taxon>Bacilli</taxon>
        <taxon>Bacillales</taxon>
        <taxon>Listeriaceae</taxon>
        <taxon>Listeria</taxon>
    </lineage>
</organism>
<feature type="non-terminal residue" evidence="1">
    <location>
        <position position="1"/>
    </location>
</feature>
<accession>A0ABP3AUW4</accession>
<dbReference type="EMBL" id="AODF01000080">
    <property type="protein sequence ID" value="EUJ23006.1"/>
    <property type="molecule type" value="Genomic_DNA"/>
</dbReference>
<dbReference type="Proteomes" id="UP000019249">
    <property type="component" value="Unassembled WGS sequence"/>
</dbReference>
<comment type="caution">
    <text evidence="1">The sequence shown here is derived from an EMBL/GenBank/DDBJ whole genome shotgun (WGS) entry which is preliminary data.</text>
</comment>
<evidence type="ECO:0000313" key="2">
    <source>
        <dbReference type="Proteomes" id="UP000019249"/>
    </source>
</evidence>
<reference evidence="1 2" key="1">
    <citation type="journal article" date="2014" name="Int. J. Syst. Evol. Microbiol.">
        <title>Listeria floridensis sp. nov., Listeria aquatica sp. nov., Listeria cornellensis sp. nov., Listeria riparia sp. nov. and Listeria grandensis sp. nov., from agricultural and natural environments.</title>
        <authorList>
            <person name="den Bakker H.C."/>
            <person name="Warchocki S."/>
            <person name="Wright E.M."/>
            <person name="Allred A.F."/>
            <person name="Ahlstrom C."/>
            <person name="Manuel C.S."/>
            <person name="Stasiewicz M.J."/>
            <person name="Burrell A."/>
            <person name="Roof S."/>
            <person name="Strawn L."/>
            <person name="Fortes E.D."/>
            <person name="Nightingale K.K."/>
            <person name="Kephart D."/>
            <person name="Wiedmann M."/>
        </authorList>
    </citation>
    <scope>NUCLEOTIDE SEQUENCE [LARGE SCALE GENOMIC DNA]</scope>
    <source>
        <strain evidence="1 2">FSL S10-1187</strain>
    </source>
</reference>
<proteinExistence type="predicted"/>